<dbReference type="Proteomes" id="UP000053424">
    <property type="component" value="Unassembled WGS sequence"/>
</dbReference>
<organism evidence="1 2">
    <name type="scientific">Hebeloma cylindrosporum</name>
    <dbReference type="NCBI Taxonomy" id="76867"/>
    <lineage>
        <taxon>Eukaryota</taxon>
        <taxon>Fungi</taxon>
        <taxon>Dikarya</taxon>
        <taxon>Basidiomycota</taxon>
        <taxon>Agaricomycotina</taxon>
        <taxon>Agaricomycetes</taxon>
        <taxon>Agaricomycetidae</taxon>
        <taxon>Agaricales</taxon>
        <taxon>Agaricineae</taxon>
        <taxon>Hymenogastraceae</taxon>
        <taxon>Hebeloma</taxon>
    </lineage>
</organism>
<gene>
    <name evidence="1" type="ORF">M413DRAFT_442359</name>
</gene>
<proteinExistence type="predicted"/>
<name>A0A0C3CAA2_HEBCY</name>
<protein>
    <submittedName>
        <fullName evidence="1">Uncharacterized protein</fullName>
    </submittedName>
</protein>
<reference evidence="2" key="2">
    <citation type="submission" date="2015-01" db="EMBL/GenBank/DDBJ databases">
        <title>Evolutionary Origins and Diversification of the Mycorrhizal Mutualists.</title>
        <authorList>
            <consortium name="DOE Joint Genome Institute"/>
            <consortium name="Mycorrhizal Genomics Consortium"/>
            <person name="Kohler A."/>
            <person name="Kuo A."/>
            <person name="Nagy L.G."/>
            <person name="Floudas D."/>
            <person name="Copeland A."/>
            <person name="Barry K.W."/>
            <person name="Cichocki N."/>
            <person name="Veneault-Fourrey C."/>
            <person name="LaButti K."/>
            <person name="Lindquist E.A."/>
            <person name="Lipzen A."/>
            <person name="Lundell T."/>
            <person name="Morin E."/>
            <person name="Murat C."/>
            <person name="Riley R."/>
            <person name="Ohm R."/>
            <person name="Sun H."/>
            <person name="Tunlid A."/>
            <person name="Henrissat B."/>
            <person name="Grigoriev I.V."/>
            <person name="Hibbett D.S."/>
            <person name="Martin F."/>
        </authorList>
    </citation>
    <scope>NUCLEOTIDE SEQUENCE [LARGE SCALE GENOMIC DNA]</scope>
    <source>
        <strain evidence="2">h7</strain>
    </source>
</reference>
<dbReference type="HOGENOM" id="CLU_2979341_0_0_1"/>
<dbReference type="EMBL" id="KN831772">
    <property type="protein sequence ID" value="KIM45750.1"/>
    <property type="molecule type" value="Genomic_DNA"/>
</dbReference>
<dbReference type="AlphaFoldDB" id="A0A0C3CAA2"/>
<accession>A0A0C3CAA2</accession>
<evidence type="ECO:0000313" key="1">
    <source>
        <dbReference type="EMBL" id="KIM45750.1"/>
    </source>
</evidence>
<sequence length="58" mass="6263">MGVIVNGRGGTERMCLGGGRTDSNTIRNVLTLVDAVCSTATINRKITSTTFLSYVVRW</sequence>
<keyword evidence="2" id="KW-1185">Reference proteome</keyword>
<reference evidence="1 2" key="1">
    <citation type="submission" date="2014-04" db="EMBL/GenBank/DDBJ databases">
        <authorList>
            <consortium name="DOE Joint Genome Institute"/>
            <person name="Kuo A."/>
            <person name="Gay G."/>
            <person name="Dore J."/>
            <person name="Kohler A."/>
            <person name="Nagy L.G."/>
            <person name="Floudas D."/>
            <person name="Copeland A."/>
            <person name="Barry K.W."/>
            <person name="Cichocki N."/>
            <person name="Veneault-Fourrey C."/>
            <person name="LaButti K."/>
            <person name="Lindquist E.A."/>
            <person name="Lipzen A."/>
            <person name="Lundell T."/>
            <person name="Morin E."/>
            <person name="Murat C."/>
            <person name="Sun H."/>
            <person name="Tunlid A."/>
            <person name="Henrissat B."/>
            <person name="Grigoriev I.V."/>
            <person name="Hibbett D.S."/>
            <person name="Martin F."/>
            <person name="Nordberg H.P."/>
            <person name="Cantor M.N."/>
            <person name="Hua S.X."/>
        </authorList>
    </citation>
    <scope>NUCLEOTIDE SEQUENCE [LARGE SCALE GENOMIC DNA]</scope>
    <source>
        <strain evidence="2">h7</strain>
    </source>
</reference>
<evidence type="ECO:0000313" key="2">
    <source>
        <dbReference type="Proteomes" id="UP000053424"/>
    </source>
</evidence>